<dbReference type="InterPro" id="IPR036388">
    <property type="entry name" value="WH-like_DNA-bd_sf"/>
</dbReference>
<feature type="domain" description="HTH lysR-type" evidence="5">
    <location>
        <begin position="1"/>
        <end position="58"/>
    </location>
</feature>
<gene>
    <name evidence="6" type="ORF">SVIO_096210</name>
</gene>
<accession>A0A4D4LKN8</accession>
<evidence type="ECO:0000256" key="1">
    <source>
        <dbReference type="ARBA" id="ARBA00009437"/>
    </source>
</evidence>
<dbReference type="OrthoDB" id="79118at2"/>
<dbReference type="Gene3D" id="1.10.10.10">
    <property type="entry name" value="Winged helix-like DNA-binding domain superfamily/Winged helix DNA-binding domain"/>
    <property type="match status" value="1"/>
</dbReference>
<dbReference type="EMBL" id="BJHW01000002">
    <property type="protein sequence ID" value="GDY58998.1"/>
    <property type="molecule type" value="Genomic_DNA"/>
</dbReference>
<proteinExistence type="inferred from homology"/>
<dbReference type="SUPFAM" id="SSF53850">
    <property type="entry name" value="Periplasmic binding protein-like II"/>
    <property type="match status" value="1"/>
</dbReference>
<keyword evidence="4" id="KW-0804">Transcription</keyword>
<dbReference type="CDD" id="cd08414">
    <property type="entry name" value="PBP2_LTTR_aromatics_like"/>
    <property type="match status" value="1"/>
</dbReference>
<reference evidence="6 7" key="1">
    <citation type="journal article" date="2020" name="Int. J. Syst. Evol. Microbiol.">
        <title>Reclassification of Streptomyces castelarensis and Streptomyces sporoclivatus as later heterotypic synonyms of Streptomyces antimycoticus.</title>
        <authorList>
            <person name="Komaki H."/>
            <person name="Tamura T."/>
        </authorList>
    </citation>
    <scope>NUCLEOTIDE SEQUENCE [LARGE SCALE GENOMIC DNA]</scope>
    <source>
        <strain evidence="6 7">NBRC 13459</strain>
    </source>
</reference>
<dbReference type="InterPro" id="IPR005119">
    <property type="entry name" value="LysR_subst-bd"/>
</dbReference>
<organism evidence="6 7">
    <name type="scientific">Streptomyces violaceusniger</name>
    <dbReference type="NCBI Taxonomy" id="68280"/>
    <lineage>
        <taxon>Bacteria</taxon>
        <taxon>Bacillati</taxon>
        <taxon>Actinomycetota</taxon>
        <taxon>Actinomycetes</taxon>
        <taxon>Kitasatosporales</taxon>
        <taxon>Streptomycetaceae</taxon>
        <taxon>Streptomyces</taxon>
        <taxon>Streptomyces violaceusniger group</taxon>
    </lineage>
</organism>
<dbReference type="PANTHER" id="PTHR30346:SF0">
    <property type="entry name" value="HCA OPERON TRANSCRIPTIONAL ACTIVATOR HCAR"/>
    <property type="match status" value="1"/>
</dbReference>
<dbReference type="AlphaFoldDB" id="A0A4D4LKN8"/>
<evidence type="ECO:0000256" key="2">
    <source>
        <dbReference type="ARBA" id="ARBA00023015"/>
    </source>
</evidence>
<dbReference type="Pfam" id="PF03466">
    <property type="entry name" value="LysR_substrate"/>
    <property type="match status" value="1"/>
</dbReference>
<evidence type="ECO:0000313" key="6">
    <source>
        <dbReference type="EMBL" id="GDY58998.1"/>
    </source>
</evidence>
<dbReference type="RefSeq" id="WP_137981460.1">
    <property type="nucleotide sequence ID" value="NZ_BAAASO010000013.1"/>
</dbReference>
<dbReference type="Proteomes" id="UP000301309">
    <property type="component" value="Unassembled WGS sequence"/>
</dbReference>
<dbReference type="InterPro" id="IPR000847">
    <property type="entry name" value="LysR_HTH_N"/>
</dbReference>
<dbReference type="InterPro" id="IPR036390">
    <property type="entry name" value="WH_DNA-bd_sf"/>
</dbReference>
<protein>
    <submittedName>
        <fullName evidence="6">Transcriptional regulator</fullName>
    </submittedName>
</protein>
<dbReference type="Gene3D" id="3.40.190.10">
    <property type="entry name" value="Periplasmic binding protein-like II"/>
    <property type="match status" value="2"/>
</dbReference>
<evidence type="ECO:0000313" key="7">
    <source>
        <dbReference type="Proteomes" id="UP000301309"/>
    </source>
</evidence>
<dbReference type="GO" id="GO:0003700">
    <property type="term" value="F:DNA-binding transcription factor activity"/>
    <property type="evidence" value="ECO:0007669"/>
    <property type="project" value="InterPro"/>
</dbReference>
<evidence type="ECO:0000259" key="5">
    <source>
        <dbReference type="PROSITE" id="PS50931"/>
    </source>
</evidence>
<dbReference type="GO" id="GO:0032993">
    <property type="term" value="C:protein-DNA complex"/>
    <property type="evidence" value="ECO:0007669"/>
    <property type="project" value="TreeGrafter"/>
</dbReference>
<dbReference type="PANTHER" id="PTHR30346">
    <property type="entry name" value="TRANSCRIPTIONAL DUAL REGULATOR HCAR-RELATED"/>
    <property type="match status" value="1"/>
</dbReference>
<evidence type="ECO:0000256" key="3">
    <source>
        <dbReference type="ARBA" id="ARBA00023125"/>
    </source>
</evidence>
<comment type="caution">
    <text evidence="6">The sequence shown here is derived from an EMBL/GenBank/DDBJ whole genome shotgun (WGS) entry which is preliminary data.</text>
</comment>
<evidence type="ECO:0000256" key="4">
    <source>
        <dbReference type="ARBA" id="ARBA00023163"/>
    </source>
</evidence>
<keyword evidence="7" id="KW-1185">Reference proteome</keyword>
<comment type="similarity">
    <text evidence="1">Belongs to the LysR transcriptional regulatory family.</text>
</comment>
<dbReference type="SUPFAM" id="SSF46785">
    <property type="entry name" value="Winged helix' DNA-binding domain"/>
    <property type="match status" value="1"/>
</dbReference>
<dbReference type="Pfam" id="PF00126">
    <property type="entry name" value="HTH_1"/>
    <property type="match status" value="1"/>
</dbReference>
<keyword evidence="3" id="KW-0238">DNA-binding</keyword>
<dbReference type="PRINTS" id="PR00039">
    <property type="entry name" value="HTHLYSR"/>
</dbReference>
<name>A0A4D4LKN8_STRVO</name>
<dbReference type="GO" id="GO:0003677">
    <property type="term" value="F:DNA binding"/>
    <property type="evidence" value="ECO:0007669"/>
    <property type="project" value="UniProtKB-KW"/>
</dbReference>
<keyword evidence="2" id="KW-0805">Transcription regulation</keyword>
<dbReference type="FunFam" id="1.10.10.10:FF:000001">
    <property type="entry name" value="LysR family transcriptional regulator"/>
    <property type="match status" value="1"/>
</dbReference>
<dbReference type="PROSITE" id="PS50931">
    <property type="entry name" value="HTH_LYSR"/>
    <property type="match status" value="1"/>
</dbReference>
<sequence length="306" mass="33143">MDIQQIRYFLAVAEELHFARAAERLHVTPSPLSRRIKELERELGSDLFVRGYHRVELTPLGRAFVDPAREVVCRFDALKDLSPDPAAATRRTCRIGAATLAAPQALDAVLEVFHTRAPEVDLPLTLAASAELLPALQTGALDLAVVHLPPGAPELESLPLVRGRLAIAMRTGDPLAARDRLTLADLRGREVVATSSKVHPSVVNSLHRRLRGAGVTRLVELPHNDSVQVAARVRRTGVLSLTLKGLAHPSARVFDDPDFAVVPLDEPGLFMDVGAVWCAGSEDRVPGLAEVLAELRRTYGAAPLDL</sequence>